<evidence type="ECO:0000313" key="7">
    <source>
        <dbReference type="EMBL" id="MDN4521376.1"/>
    </source>
</evidence>
<dbReference type="InterPro" id="IPR036397">
    <property type="entry name" value="RNaseH_sf"/>
</dbReference>
<sequence>MLVGGIDPSLTNTGMAVLDNGQPVYRHSYGEDGHKTDTTLIRNRRMRGLRRYIRDCFAPFDLDLLVIEGPSFGSRYGNPHERGGLYHAVIADFDVRKVPIAIIPPATRAMWATGRGNADKPEVFAEVKTWWPGVYVANHDVGDALVLAAMGTLWLGGELPFVEKGRHRNALESVEWPKGVKA</sequence>
<comment type="similarity">
    <text evidence="1">Belongs to the RuvC family.</text>
</comment>
<name>A0ABT8HKU3_MYCAO</name>
<keyword evidence="5" id="KW-0233">DNA recombination</keyword>
<dbReference type="InterPro" id="IPR002176">
    <property type="entry name" value="X-over_junc_endoDNase_RuvC"/>
</dbReference>
<keyword evidence="6" id="KW-0234">DNA repair</keyword>
<gene>
    <name evidence="7" type="ORF">QYF68_26660</name>
</gene>
<accession>A0ABT8HKU3</accession>
<proteinExistence type="inferred from homology"/>
<keyword evidence="4" id="KW-0238">DNA-binding</keyword>
<evidence type="ECO:0000256" key="3">
    <source>
        <dbReference type="ARBA" id="ARBA00022842"/>
    </source>
</evidence>
<evidence type="ECO:0000256" key="4">
    <source>
        <dbReference type="ARBA" id="ARBA00023125"/>
    </source>
</evidence>
<protein>
    <submittedName>
        <fullName evidence="7">Uncharacterized protein</fullName>
    </submittedName>
</protein>
<dbReference type="EMBL" id="JAUHTC010000091">
    <property type="protein sequence ID" value="MDN4521376.1"/>
    <property type="molecule type" value="Genomic_DNA"/>
</dbReference>
<evidence type="ECO:0000256" key="5">
    <source>
        <dbReference type="ARBA" id="ARBA00023172"/>
    </source>
</evidence>
<dbReference type="RefSeq" id="WP_301161772.1">
    <property type="nucleotide sequence ID" value="NZ_JAUHTC010000091.1"/>
</dbReference>
<comment type="caution">
    <text evidence="7">The sequence shown here is derived from an EMBL/GenBank/DDBJ whole genome shotgun (WGS) entry which is preliminary data.</text>
</comment>
<dbReference type="Gene3D" id="3.30.420.10">
    <property type="entry name" value="Ribonuclease H-like superfamily/Ribonuclease H"/>
    <property type="match status" value="1"/>
</dbReference>
<organism evidence="7 8">
    <name type="scientific">Mycolicibacterium austroafricanum</name>
    <name type="common">Mycobacterium austroafricanum</name>
    <dbReference type="NCBI Taxonomy" id="39687"/>
    <lineage>
        <taxon>Bacteria</taxon>
        <taxon>Bacillati</taxon>
        <taxon>Actinomycetota</taxon>
        <taxon>Actinomycetes</taxon>
        <taxon>Mycobacteriales</taxon>
        <taxon>Mycobacteriaceae</taxon>
        <taxon>Mycolicibacterium</taxon>
    </lineage>
</organism>
<keyword evidence="3" id="KW-0460">Magnesium</keyword>
<dbReference type="InterPro" id="IPR012337">
    <property type="entry name" value="RNaseH-like_sf"/>
</dbReference>
<evidence type="ECO:0000256" key="1">
    <source>
        <dbReference type="ARBA" id="ARBA00009518"/>
    </source>
</evidence>
<dbReference type="PRINTS" id="PR00696">
    <property type="entry name" value="RSOLVASERUVC"/>
</dbReference>
<reference evidence="7" key="1">
    <citation type="submission" date="2023-07" db="EMBL/GenBank/DDBJ databases">
        <title>Degradation of tert-butanol by M. austroafricanum TBA100.</title>
        <authorList>
            <person name="Helbich S."/>
            <person name="Vainshtein Y."/>
        </authorList>
    </citation>
    <scope>NUCLEOTIDE SEQUENCE</scope>
    <source>
        <strain evidence="7">TBA100</strain>
    </source>
</reference>
<evidence type="ECO:0000256" key="6">
    <source>
        <dbReference type="ARBA" id="ARBA00023204"/>
    </source>
</evidence>
<dbReference type="SUPFAM" id="SSF53098">
    <property type="entry name" value="Ribonuclease H-like"/>
    <property type="match status" value="1"/>
</dbReference>
<evidence type="ECO:0000256" key="2">
    <source>
        <dbReference type="ARBA" id="ARBA00022763"/>
    </source>
</evidence>
<keyword evidence="2" id="KW-0227">DNA damage</keyword>
<evidence type="ECO:0000313" key="8">
    <source>
        <dbReference type="Proteomes" id="UP001172687"/>
    </source>
</evidence>
<keyword evidence="8" id="KW-1185">Reference proteome</keyword>
<dbReference type="Proteomes" id="UP001172687">
    <property type="component" value="Unassembled WGS sequence"/>
</dbReference>